<gene>
    <name evidence="2" type="ORF">EYF80_032358</name>
</gene>
<accession>A0A4Z2GVB8</accession>
<dbReference type="Proteomes" id="UP000314294">
    <property type="component" value="Unassembled WGS sequence"/>
</dbReference>
<feature type="compositionally biased region" description="Low complexity" evidence="1">
    <location>
        <begin position="1"/>
        <end position="13"/>
    </location>
</feature>
<evidence type="ECO:0000313" key="3">
    <source>
        <dbReference type="Proteomes" id="UP000314294"/>
    </source>
</evidence>
<feature type="region of interest" description="Disordered" evidence="1">
    <location>
        <begin position="1"/>
        <end position="28"/>
    </location>
</feature>
<keyword evidence="3" id="KW-1185">Reference proteome</keyword>
<evidence type="ECO:0000256" key="1">
    <source>
        <dbReference type="SAM" id="MobiDB-lite"/>
    </source>
</evidence>
<reference evidence="2 3" key="1">
    <citation type="submission" date="2019-03" db="EMBL/GenBank/DDBJ databases">
        <title>First draft genome of Liparis tanakae, snailfish: a comprehensive survey of snailfish specific genes.</title>
        <authorList>
            <person name="Kim W."/>
            <person name="Song I."/>
            <person name="Jeong J.-H."/>
            <person name="Kim D."/>
            <person name="Kim S."/>
            <person name="Ryu S."/>
            <person name="Song J.Y."/>
            <person name="Lee S.K."/>
        </authorList>
    </citation>
    <scope>NUCLEOTIDE SEQUENCE [LARGE SCALE GENOMIC DNA]</scope>
    <source>
        <tissue evidence="2">Muscle</tissue>
    </source>
</reference>
<evidence type="ECO:0000313" key="2">
    <source>
        <dbReference type="EMBL" id="TNN57389.1"/>
    </source>
</evidence>
<comment type="caution">
    <text evidence="2">The sequence shown here is derived from an EMBL/GenBank/DDBJ whole genome shotgun (WGS) entry which is preliminary data.</text>
</comment>
<protein>
    <submittedName>
        <fullName evidence="2">Uncharacterized protein</fullName>
    </submittedName>
</protein>
<dbReference type="EMBL" id="SRLO01000406">
    <property type="protein sequence ID" value="TNN57389.1"/>
    <property type="molecule type" value="Genomic_DNA"/>
</dbReference>
<dbReference type="AlphaFoldDB" id="A0A4Z2GVB8"/>
<sequence length="166" mass="18082">MPRLNGLLRLPRPAAGSPNATPSHHQASVHAAASQVGSVFSEVCRTQPLHHPMGLQSQLQLLSVQRVFDAQLLNIHKKASRDYVLLRGLQQRLSGGDPDTSHVHIKAETLALQPSFFIPLDFFLLSGFVDNVLVLSLLADLCGSPARSRWSTDQQVAEQGITNIHG</sequence>
<name>A0A4Z2GVB8_9TELE</name>
<organism evidence="2 3">
    <name type="scientific">Liparis tanakae</name>
    <name type="common">Tanaka's snailfish</name>
    <dbReference type="NCBI Taxonomy" id="230148"/>
    <lineage>
        <taxon>Eukaryota</taxon>
        <taxon>Metazoa</taxon>
        <taxon>Chordata</taxon>
        <taxon>Craniata</taxon>
        <taxon>Vertebrata</taxon>
        <taxon>Euteleostomi</taxon>
        <taxon>Actinopterygii</taxon>
        <taxon>Neopterygii</taxon>
        <taxon>Teleostei</taxon>
        <taxon>Neoteleostei</taxon>
        <taxon>Acanthomorphata</taxon>
        <taxon>Eupercaria</taxon>
        <taxon>Perciformes</taxon>
        <taxon>Cottioidei</taxon>
        <taxon>Cottales</taxon>
        <taxon>Liparidae</taxon>
        <taxon>Liparis</taxon>
    </lineage>
</organism>
<proteinExistence type="predicted"/>